<dbReference type="GO" id="GO:0046785">
    <property type="term" value="P:microtubule polymerization"/>
    <property type="evidence" value="ECO:0007669"/>
    <property type="project" value="InterPro"/>
</dbReference>
<evidence type="ECO:0000313" key="14">
    <source>
        <dbReference type="WBParaSite" id="EVEC_0000166001-mRNA-1"/>
    </source>
</evidence>
<dbReference type="Proteomes" id="UP000274131">
    <property type="component" value="Unassembled WGS sequence"/>
</dbReference>
<organism evidence="14">
    <name type="scientific">Enterobius vermicularis</name>
    <name type="common">Human pinworm</name>
    <dbReference type="NCBI Taxonomy" id="51028"/>
    <lineage>
        <taxon>Eukaryota</taxon>
        <taxon>Metazoa</taxon>
        <taxon>Ecdysozoa</taxon>
        <taxon>Nematoda</taxon>
        <taxon>Chromadorea</taxon>
        <taxon>Rhabditida</taxon>
        <taxon>Spirurina</taxon>
        <taxon>Oxyuridomorpha</taxon>
        <taxon>Oxyuroidea</taxon>
        <taxon>Oxyuridae</taxon>
        <taxon>Enterobius</taxon>
    </lineage>
</organism>
<dbReference type="InterPro" id="IPR016024">
    <property type="entry name" value="ARM-type_fold"/>
</dbReference>
<dbReference type="SMART" id="SM01349">
    <property type="entry name" value="TOG"/>
    <property type="match status" value="3"/>
</dbReference>
<dbReference type="InterPro" id="IPR011989">
    <property type="entry name" value="ARM-like"/>
</dbReference>
<dbReference type="STRING" id="51028.A0A0N4UW14"/>
<dbReference type="FunFam" id="1.25.10.10:FF:000019">
    <property type="entry name" value="Cytoskeleton-associated protein 5"/>
    <property type="match status" value="2"/>
</dbReference>
<dbReference type="GO" id="GO:0005813">
    <property type="term" value="C:centrosome"/>
    <property type="evidence" value="ECO:0007669"/>
    <property type="project" value="UniProtKB-SubCell"/>
</dbReference>
<keyword evidence="4" id="KW-0677">Repeat</keyword>
<feature type="repeat" description="HEAT" evidence="9">
    <location>
        <begin position="178"/>
        <end position="212"/>
    </location>
</feature>
<comment type="similarity">
    <text evidence="8">Belongs to the TOG/XMAP215 family.</text>
</comment>
<keyword evidence="7" id="KW-0131">Cell cycle</keyword>
<dbReference type="PROSITE" id="PS50077">
    <property type="entry name" value="HEAT_REPEAT"/>
    <property type="match status" value="2"/>
</dbReference>
<evidence type="ECO:0000256" key="5">
    <source>
        <dbReference type="ARBA" id="ARBA00022776"/>
    </source>
</evidence>
<keyword evidence="13" id="KW-1185">Reference proteome</keyword>
<dbReference type="Gene3D" id="1.25.10.10">
    <property type="entry name" value="Leucine-rich Repeat Variant"/>
    <property type="match status" value="3"/>
</dbReference>
<evidence type="ECO:0000313" key="13">
    <source>
        <dbReference type="Proteomes" id="UP000274131"/>
    </source>
</evidence>
<sequence length="1338" mass="147200">MDPWEMQEAVDVLAKLPPNFSEGVESKKWGDRRDALQAFLTLCAENPKLCPKANYGEHVGMLKKILEKDANINVCSVAAQCITMLARGLRKKFAPYASTVAPVIFEKFKEKRPLLKDPLCDCIDAVAASATLEALGEDVQNALNKPNPNIKLQTNLFLYRELTKCNAQNAPKKLLKTLLPILIKLTGDSDPEVREASYSAIGAAMKAIGEKACMVLLTEIAEDKTKMTKVLSICILAAKDRSIKEAAEAEALRRQTEVLCNGSNGGGVTTGNSDPQAADSTAASVEVDMWDMLEPVDVLSKLPPSFAEGVESKKWQDRRDALQTLLTLCTENPKLCPKANYGEHVAVLKKILEKDANINVCALAAKCLTAFASGLRKKFAPYVSSVAPVIFEKFKEKRPLLRDPLSECIDAVVASTTLESMGEEVQAALEKANPNIKIQTNLFLYRVFMKFNAQSMPKKLLKTLVPIILKHTGDSDPEVREASYSALGAAMKAIGEKACMVLLGPIVEDKTKMGKIRDFRDKAAKEAGADIVSAMVQSIHKSDHDDGGNEERVVEPKKESPLKPPASGSGSKKVAKGKLQEGDDGTKTSSSNEIAAVATESTSEETTAVKESPLITNREKASRLKDEKNFKVLKWNFDQPTSEHVEQLHSQFTAVAVPSLCSMLFSKDFKQHLKALDVLDSLVMEDPDAIVANSDLILKWISLRFFETNQQVLLKALDMASKVFAAIQAESEPFSDAELTSFVPYLITKLGETKDSIRGPVKKILFILTEIASPPRIFPFVVDSLGIKNSRLRAECLQILLAIIDSNGLSGTSTPGPSLKAIAACISDRDSNVRNAALNAVVAAYKEAGDVVFQLIGKLSDKDQAMLEERIKRSGAVPKNKGSPPRNAPNSARKGRPVIGSAIKGGKATSRNRSASRNSNRGYNPSAGEESSDDKSVEEDTRNRTFSMEDRQNGDTATNSRPRFSLNLKALGIEPNPPSCPQFRDDEEMSSLLNQLEPPVRRRTQNSVPVRRAESVCSTASLDSCTGGDIDKIFDKAIKTSLVGRQVVIIFQAIHGIASISPSAAMQTLSQLQYLFQEPGLFRFLADRIDAVVQAVVTQTSLIRSRHLNDFSLLEEVNDLIRLINNFLCSVSSCMPMVREHSTCRRITTENLKMLIQEFLYLLKDERLKRLKGVSEIVRSLNYLTIRICDNADPTFCYLALVSMLTAALRDPQNDTVVLITKCIIKQSDQFLRDNFARESPMDMDAVMLATHDFMKEFKPRMEEDNVLKEANHCIELSIQRLTIAHGASILNHFSRISDPENSEAVNYARRCVRSWQKSRGGLSTSTFGNLPGQVCCR</sequence>
<dbReference type="GO" id="GO:0061863">
    <property type="term" value="F:microtubule plus end polymerase"/>
    <property type="evidence" value="ECO:0007669"/>
    <property type="project" value="InterPro"/>
</dbReference>
<dbReference type="GO" id="GO:0005874">
    <property type="term" value="C:microtubule"/>
    <property type="evidence" value="ECO:0007669"/>
    <property type="project" value="UniProtKB-ARBA"/>
</dbReference>
<dbReference type="InterPro" id="IPR048491">
    <property type="entry name" value="XMAP215_CLASP_TOG"/>
</dbReference>
<dbReference type="WBParaSite" id="EVEC_0000166001-mRNA-1">
    <property type="protein sequence ID" value="EVEC_0000166001-mRNA-1"/>
    <property type="gene ID" value="EVEC_0000166001"/>
</dbReference>
<dbReference type="OrthoDB" id="205662at2759"/>
<dbReference type="FunFam" id="1.25.10.10:FF:000050">
    <property type="entry name" value="Cytoskeleton-associated protein 5 isoform X1"/>
    <property type="match status" value="1"/>
</dbReference>
<feature type="compositionally biased region" description="Basic and acidic residues" evidence="10">
    <location>
        <begin position="540"/>
        <end position="561"/>
    </location>
</feature>
<dbReference type="GO" id="GO:0051231">
    <property type="term" value="P:spindle elongation"/>
    <property type="evidence" value="ECO:0007669"/>
    <property type="project" value="UniProtKB-ARBA"/>
</dbReference>
<evidence type="ECO:0000259" key="11">
    <source>
        <dbReference type="SMART" id="SM01349"/>
    </source>
</evidence>
<feature type="domain" description="TOG" evidence="11">
    <location>
        <begin position="5"/>
        <end position="243"/>
    </location>
</feature>
<feature type="repeat" description="HEAT" evidence="9">
    <location>
        <begin position="464"/>
        <end position="498"/>
    </location>
</feature>
<dbReference type="InterPro" id="IPR021133">
    <property type="entry name" value="HEAT_type_2"/>
</dbReference>
<dbReference type="InterPro" id="IPR045110">
    <property type="entry name" value="XMAP215"/>
</dbReference>
<evidence type="ECO:0000256" key="6">
    <source>
        <dbReference type="ARBA" id="ARBA00023212"/>
    </source>
</evidence>
<feature type="region of interest" description="Disordered" evidence="10">
    <location>
        <begin position="540"/>
        <end position="612"/>
    </location>
</feature>
<evidence type="ECO:0000256" key="4">
    <source>
        <dbReference type="ARBA" id="ARBA00022737"/>
    </source>
</evidence>
<evidence type="ECO:0000256" key="3">
    <source>
        <dbReference type="ARBA" id="ARBA00022618"/>
    </source>
</evidence>
<reference evidence="14" key="1">
    <citation type="submission" date="2016-04" db="UniProtKB">
        <authorList>
            <consortium name="WormBaseParasite"/>
        </authorList>
    </citation>
    <scope>IDENTIFICATION</scope>
</reference>
<keyword evidence="3" id="KW-0132">Cell division</keyword>
<reference evidence="12 13" key="2">
    <citation type="submission" date="2018-10" db="EMBL/GenBank/DDBJ databases">
        <authorList>
            <consortium name="Pathogen Informatics"/>
        </authorList>
    </citation>
    <scope>NUCLEOTIDE SEQUENCE [LARGE SCALE GENOMIC DNA]</scope>
</reference>
<evidence type="ECO:0000256" key="7">
    <source>
        <dbReference type="ARBA" id="ARBA00023306"/>
    </source>
</evidence>
<evidence type="ECO:0000256" key="8">
    <source>
        <dbReference type="ARBA" id="ARBA00025722"/>
    </source>
</evidence>
<feature type="domain" description="TOG" evidence="11">
    <location>
        <begin position="642"/>
        <end position="884"/>
    </location>
</feature>
<evidence type="ECO:0000256" key="1">
    <source>
        <dbReference type="ARBA" id="ARBA00004300"/>
    </source>
</evidence>
<dbReference type="SUPFAM" id="SSF48371">
    <property type="entry name" value="ARM repeat"/>
    <property type="match status" value="2"/>
</dbReference>
<feature type="compositionally biased region" description="Basic and acidic residues" evidence="10">
    <location>
        <begin position="933"/>
        <end position="953"/>
    </location>
</feature>
<dbReference type="PANTHER" id="PTHR12609">
    <property type="entry name" value="MICROTUBULE ASSOCIATED PROTEIN XMAP215"/>
    <property type="match status" value="1"/>
</dbReference>
<evidence type="ECO:0000256" key="10">
    <source>
        <dbReference type="SAM" id="MobiDB-lite"/>
    </source>
</evidence>
<proteinExistence type="inferred from homology"/>
<dbReference type="GO" id="GO:0051010">
    <property type="term" value="F:microtubule plus-end binding"/>
    <property type="evidence" value="ECO:0007669"/>
    <property type="project" value="InterPro"/>
</dbReference>
<protein>
    <submittedName>
        <fullName evidence="14">Cytoskeleton-associated protein 5</fullName>
    </submittedName>
</protein>
<accession>A0A0N4UW14</accession>
<feature type="domain" description="TOG" evidence="11">
    <location>
        <begin position="291"/>
        <end position="529"/>
    </location>
</feature>
<evidence type="ECO:0000313" key="12">
    <source>
        <dbReference type="EMBL" id="VDD86225.1"/>
    </source>
</evidence>
<dbReference type="GO" id="GO:0051301">
    <property type="term" value="P:cell division"/>
    <property type="evidence" value="ECO:0007669"/>
    <property type="project" value="UniProtKB-KW"/>
</dbReference>
<name>A0A0N4UW14_ENTVE</name>
<keyword evidence="6" id="KW-0206">Cytoskeleton</keyword>
<evidence type="ECO:0000256" key="2">
    <source>
        <dbReference type="ARBA" id="ARBA00022490"/>
    </source>
</evidence>
<dbReference type="Pfam" id="PF21041">
    <property type="entry name" value="XMAP215_CLASP_TOG"/>
    <property type="match status" value="3"/>
</dbReference>
<gene>
    <name evidence="12" type="ORF">EVEC_LOCUS1368</name>
</gene>
<dbReference type="EMBL" id="UXUI01007202">
    <property type="protein sequence ID" value="VDD86225.1"/>
    <property type="molecule type" value="Genomic_DNA"/>
</dbReference>
<dbReference type="InterPro" id="IPR034085">
    <property type="entry name" value="TOG"/>
</dbReference>
<keyword evidence="5" id="KW-0498">Mitosis</keyword>
<feature type="compositionally biased region" description="Low complexity" evidence="10">
    <location>
        <begin position="595"/>
        <end position="612"/>
    </location>
</feature>
<evidence type="ECO:0000256" key="9">
    <source>
        <dbReference type="PROSITE-ProRule" id="PRU00103"/>
    </source>
</evidence>
<dbReference type="GO" id="GO:0030951">
    <property type="term" value="P:establishment or maintenance of microtubule cytoskeleton polarity"/>
    <property type="evidence" value="ECO:0007669"/>
    <property type="project" value="InterPro"/>
</dbReference>
<keyword evidence="2" id="KW-0963">Cytoplasm</keyword>
<feature type="region of interest" description="Disordered" evidence="10">
    <location>
        <begin position="872"/>
        <end position="962"/>
    </location>
</feature>
<comment type="subcellular location">
    <subcellularLocation>
        <location evidence="1">Cytoplasm</location>
        <location evidence="1">Cytoskeleton</location>
        <location evidence="1">Microtubule organizing center</location>
        <location evidence="1">Centrosome</location>
    </subcellularLocation>
</comment>
<feature type="compositionally biased region" description="Low complexity" evidence="10">
    <location>
        <begin position="911"/>
        <end position="921"/>
    </location>
</feature>